<proteinExistence type="predicted"/>
<keyword evidence="3" id="KW-1185">Reference proteome</keyword>
<dbReference type="Proteomes" id="UP001500466">
    <property type="component" value="Unassembled WGS sequence"/>
</dbReference>
<comment type="caution">
    <text evidence="2">The sequence shown here is derived from an EMBL/GenBank/DDBJ whole genome shotgun (WGS) entry which is preliminary data.</text>
</comment>
<accession>A0ABP9HMM8</accession>
<name>A0ABP9HMM8_9ACTN</name>
<reference evidence="3" key="1">
    <citation type="journal article" date="2019" name="Int. J. Syst. Evol. Microbiol.">
        <title>The Global Catalogue of Microorganisms (GCM) 10K type strain sequencing project: providing services to taxonomists for standard genome sequencing and annotation.</title>
        <authorList>
            <consortium name="The Broad Institute Genomics Platform"/>
            <consortium name="The Broad Institute Genome Sequencing Center for Infectious Disease"/>
            <person name="Wu L."/>
            <person name="Ma J."/>
        </authorList>
    </citation>
    <scope>NUCLEOTIDE SEQUENCE [LARGE SCALE GENOMIC DNA]</scope>
    <source>
        <strain evidence="3">JCM 17986</strain>
    </source>
</reference>
<evidence type="ECO:0008006" key="4">
    <source>
        <dbReference type="Google" id="ProtNLM"/>
    </source>
</evidence>
<protein>
    <recommendedName>
        <fullName evidence="4">Secreted protein</fullName>
    </recommendedName>
</protein>
<gene>
    <name evidence="2" type="ORF">GCM10023205_45450</name>
</gene>
<feature type="region of interest" description="Disordered" evidence="1">
    <location>
        <begin position="42"/>
        <end position="65"/>
    </location>
</feature>
<evidence type="ECO:0000313" key="2">
    <source>
        <dbReference type="EMBL" id="GAA4973827.1"/>
    </source>
</evidence>
<evidence type="ECO:0000256" key="1">
    <source>
        <dbReference type="SAM" id="MobiDB-lite"/>
    </source>
</evidence>
<dbReference type="EMBL" id="BAABHS010000016">
    <property type="protein sequence ID" value="GAA4973827.1"/>
    <property type="molecule type" value="Genomic_DNA"/>
</dbReference>
<sequence>MIPVVLVIVLAAVVFGCVCVVWASRGGPPRVRAVARATTAASGLSRDAARRRRRGNRRNGTSGSD</sequence>
<dbReference type="RefSeq" id="WP_345677458.1">
    <property type="nucleotide sequence ID" value="NZ_BAABHS010000016.1"/>
</dbReference>
<evidence type="ECO:0000313" key="3">
    <source>
        <dbReference type="Proteomes" id="UP001500466"/>
    </source>
</evidence>
<organism evidence="2 3">
    <name type="scientific">Yinghuangia aomiensis</name>
    <dbReference type="NCBI Taxonomy" id="676205"/>
    <lineage>
        <taxon>Bacteria</taxon>
        <taxon>Bacillati</taxon>
        <taxon>Actinomycetota</taxon>
        <taxon>Actinomycetes</taxon>
        <taxon>Kitasatosporales</taxon>
        <taxon>Streptomycetaceae</taxon>
        <taxon>Yinghuangia</taxon>
    </lineage>
</organism>